<dbReference type="Proteomes" id="UP001633002">
    <property type="component" value="Unassembled WGS sequence"/>
</dbReference>
<feature type="region of interest" description="Disordered" evidence="1">
    <location>
        <begin position="206"/>
        <end position="304"/>
    </location>
</feature>
<feature type="compositionally biased region" description="Low complexity" evidence="1">
    <location>
        <begin position="580"/>
        <end position="590"/>
    </location>
</feature>
<feature type="compositionally biased region" description="Polar residues" evidence="1">
    <location>
        <begin position="616"/>
        <end position="637"/>
    </location>
</feature>
<dbReference type="Pfam" id="PF02179">
    <property type="entry name" value="BAG"/>
    <property type="match status" value="2"/>
</dbReference>
<dbReference type="PROSITE" id="PS51035">
    <property type="entry name" value="BAG"/>
    <property type="match status" value="2"/>
</dbReference>
<sequence length="896" mass="99393">MEWAARFALLTQQQVGPLDDVLNLGPVLPFIRSIEAAVVHICLTATMEDEAAAMIQASFRGFVVRQCQPLRKLRLIADIRLKLKKLEMRASDPTYIDKLCTDPMENRKMKEEIMALLLELDAIQGVLPAVRRIRKSVTRDVVQFQEIVDAVKVDSAVRIDTEEATRPSQQAANVPQSEQTNPRPTAPPYPALRRVVSLDDNVYPEQSYAHRVSKKKTSEPSSGDASNRSSDEDGAPRRRSEGWVKNPLLQRSMSGTQRTAGTKGPSLVRTFSELPRNGVWNPLTGRSVGEGAKKPTNKSPPLGRTHSFVQREKIIATPATAATSVLKTHRSQVSNERAPPVVTTPPPVRQKVVSLSREEAAVSIQSTFRGHLSRRSRPLYHLRTISVVNNRLRELNQELANPVCVARLRSDAMERLKWSEEITALLLKLDSVQGVVQAIRDIRKSVTREVIKLQEDVDSIIHEADILSRLAAMESDTSTTSSEHLELVPDEESLDKERAVEALGNESGTFNRNPGTGEAGPEEDSPLWDDKFMDLREPRASGHGYEGSSASCPGQKGNNEGELKPEDWRAQRKLKRILSGSVESSRYSESQDAFEIQQSDILSSGRFPTEDGRSLILSSSVSTAGETTEGMQQQQPLSVGGARFQKKPKRLEKEKVQSGVINGSVSPDSEASAAAGNQCRLEINTNGYAEKPVEADGTSRPAEALLGTSDETQACVYSSSVPDRQSSEEFVQFVPFDIQLHGDSSDVVMLAEEELNPHIEYTGCENGKSVPSAVTEERACEFLRSRVGHYEGLRSGRSGVTQAETPLEHLPTTKSDEPGVRKPSEGQWEVERLTELEEENARLKLYLGEVLTYAESQAEDLKIMKKRLAFLEKERQNTKRDDTGVRKKPSFARRRR</sequence>
<dbReference type="InterPro" id="IPR000048">
    <property type="entry name" value="IQ_motif_EF-hand-BS"/>
</dbReference>
<feature type="compositionally biased region" description="Basic and acidic residues" evidence="1">
    <location>
        <begin position="559"/>
        <end position="568"/>
    </location>
</feature>
<dbReference type="AlphaFoldDB" id="A0ABD3GUE7"/>
<feature type="compositionally biased region" description="Basic and acidic residues" evidence="1">
    <location>
        <begin position="229"/>
        <end position="242"/>
    </location>
</feature>
<dbReference type="SMART" id="SM00264">
    <property type="entry name" value="BAG"/>
    <property type="match status" value="2"/>
</dbReference>
<gene>
    <name evidence="3" type="ORF">R1sor_024686</name>
</gene>
<evidence type="ECO:0000313" key="3">
    <source>
        <dbReference type="EMBL" id="KAL3681730.1"/>
    </source>
</evidence>
<dbReference type="SMART" id="SM00015">
    <property type="entry name" value="IQ"/>
    <property type="match status" value="2"/>
</dbReference>
<feature type="compositionally biased region" description="Polar residues" evidence="1">
    <location>
        <begin position="166"/>
        <end position="183"/>
    </location>
</feature>
<evidence type="ECO:0000313" key="4">
    <source>
        <dbReference type="Proteomes" id="UP001633002"/>
    </source>
</evidence>
<dbReference type="EMBL" id="JBJQOH010000007">
    <property type="protein sequence ID" value="KAL3681730.1"/>
    <property type="molecule type" value="Genomic_DNA"/>
</dbReference>
<evidence type="ECO:0000256" key="1">
    <source>
        <dbReference type="SAM" id="MobiDB-lite"/>
    </source>
</evidence>
<accession>A0ABD3GUE7</accession>
<feature type="compositionally biased region" description="Polar residues" evidence="1">
    <location>
        <begin position="548"/>
        <end position="558"/>
    </location>
</feature>
<feature type="compositionally biased region" description="Polar residues" evidence="1">
    <location>
        <begin position="219"/>
        <end position="228"/>
    </location>
</feature>
<feature type="region of interest" description="Disordered" evidence="1">
    <location>
        <begin position="503"/>
        <end position="568"/>
    </location>
</feature>
<proteinExistence type="predicted"/>
<feature type="region of interest" description="Disordered" evidence="1">
    <location>
        <begin position="161"/>
        <end position="190"/>
    </location>
</feature>
<feature type="domain" description="BAG" evidence="2">
    <location>
        <begin position="384"/>
        <end position="461"/>
    </location>
</feature>
<protein>
    <recommendedName>
        <fullName evidence="2">BAG domain-containing protein</fullName>
    </recommendedName>
</protein>
<comment type="caution">
    <text evidence="3">The sequence shown here is derived from an EMBL/GenBank/DDBJ whole genome shotgun (WGS) entry which is preliminary data.</text>
</comment>
<dbReference type="InterPro" id="IPR003103">
    <property type="entry name" value="BAG_domain"/>
</dbReference>
<dbReference type="SUPFAM" id="SSF63491">
    <property type="entry name" value="BAG domain"/>
    <property type="match status" value="2"/>
</dbReference>
<name>A0ABD3GUE7_9MARC</name>
<feature type="compositionally biased region" description="Basic and acidic residues" evidence="1">
    <location>
        <begin position="528"/>
        <end position="540"/>
    </location>
</feature>
<dbReference type="PROSITE" id="PS50096">
    <property type="entry name" value="IQ"/>
    <property type="match status" value="2"/>
</dbReference>
<dbReference type="Pfam" id="PF00612">
    <property type="entry name" value="IQ"/>
    <property type="match status" value="2"/>
</dbReference>
<feature type="compositionally biased region" description="Polar residues" evidence="1">
    <location>
        <begin position="249"/>
        <end position="260"/>
    </location>
</feature>
<feature type="region of interest" description="Disordered" evidence="1">
    <location>
        <begin position="580"/>
        <end position="676"/>
    </location>
</feature>
<feature type="region of interest" description="Disordered" evidence="1">
    <location>
        <begin position="475"/>
        <end position="494"/>
    </location>
</feature>
<feature type="region of interest" description="Disordered" evidence="1">
    <location>
        <begin position="796"/>
        <end position="826"/>
    </location>
</feature>
<feature type="region of interest" description="Disordered" evidence="1">
    <location>
        <begin position="872"/>
        <end position="896"/>
    </location>
</feature>
<feature type="compositionally biased region" description="Basic and acidic residues" evidence="1">
    <location>
        <begin position="814"/>
        <end position="826"/>
    </location>
</feature>
<feature type="compositionally biased region" description="Basic and acidic residues" evidence="1">
    <location>
        <begin position="872"/>
        <end position="885"/>
    </location>
</feature>
<feature type="compositionally biased region" description="Polar residues" evidence="1">
    <location>
        <begin position="659"/>
        <end position="669"/>
    </location>
</feature>
<evidence type="ECO:0000259" key="2">
    <source>
        <dbReference type="PROSITE" id="PS51035"/>
    </source>
</evidence>
<keyword evidence="4" id="KW-1185">Reference proteome</keyword>
<reference evidence="3 4" key="1">
    <citation type="submission" date="2024-09" db="EMBL/GenBank/DDBJ databases">
        <title>Chromosome-scale assembly of Riccia sorocarpa.</title>
        <authorList>
            <person name="Paukszto L."/>
        </authorList>
    </citation>
    <scope>NUCLEOTIDE SEQUENCE [LARGE SCALE GENOMIC DNA]</scope>
    <source>
        <strain evidence="3">LP-2024</strain>
        <tissue evidence="3">Aerial parts of the thallus</tissue>
    </source>
</reference>
<feature type="domain" description="BAG" evidence="2">
    <location>
        <begin position="105"/>
        <end position="152"/>
    </location>
</feature>
<feature type="compositionally biased region" description="Basic residues" evidence="1">
    <location>
        <begin position="886"/>
        <end position="896"/>
    </location>
</feature>
<organism evidence="3 4">
    <name type="scientific">Riccia sorocarpa</name>
    <dbReference type="NCBI Taxonomy" id="122646"/>
    <lineage>
        <taxon>Eukaryota</taxon>
        <taxon>Viridiplantae</taxon>
        <taxon>Streptophyta</taxon>
        <taxon>Embryophyta</taxon>
        <taxon>Marchantiophyta</taxon>
        <taxon>Marchantiopsida</taxon>
        <taxon>Marchantiidae</taxon>
        <taxon>Marchantiales</taxon>
        <taxon>Ricciaceae</taxon>
        <taxon>Riccia</taxon>
    </lineage>
</organism>
<dbReference type="PANTHER" id="PTHR33322:SF4">
    <property type="entry name" value="BAG DOMAIN CONTAINING PROTEIN, EXPRESSED"/>
    <property type="match status" value="1"/>
</dbReference>
<dbReference type="InterPro" id="IPR040400">
    <property type="entry name" value="BAG5/6/7/8"/>
</dbReference>
<dbReference type="PANTHER" id="PTHR33322">
    <property type="entry name" value="BAG DOMAIN CONTAINING PROTEIN, EXPRESSED"/>
    <property type="match status" value="1"/>
</dbReference>